<dbReference type="PANTHER" id="PTHR48079:SF6">
    <property type="entry name" value="NAD(P)-BINDING DOMAIN-CONTAINING PROTEIN-RELATED"/>
    <property type="match status" value="1"/>
</dbReference>
<evidence type="ECO:0000259" key="1">
    <source>
        <dbReference type="Pfam" id="PF01370"/>
    </source>
</evidence>
<dbReference type="InterPro" id="IPR036291">
    <property type="entry name" value="NAD(P)-bd_dom_sf"/>
</dbReference>
<organism evidence="2 3">
    <name type="scientific">Aquimarina atlantica</name>
    <dbReference type="NCBI Taxonomy" id="1317122"/>
    <lineage>
        <taxon>Bacteria</taxon>
        <taxon>Pseudomonadati</taxon>
        <taxon>Bacteroidota</taxon>
        <taxon>Flavobacteriia</taxon>
        <taxon>Flavobacteriales</taxon>
        <taxon>Flavobacteriaceae</taxon>
        <taxon>Aquimarina</taxon>
    </lineage>
</organism>
<keyword evidence="3" id="KW-1185">Reference proteome</keyword>
<dbReference type="GO" id="GO:0005737">
    <property type="term" value="C:cytoplasm"/>
    <property type="evidence" value="ECO:0007669"/>
    <property type="project" value="TreeGrafter"/>
</dbReference>
<dbReference type="STRING" id="1317122.ATO12_08745"/>
<sequence length="339" mass="38605">MILVTGATGLVGTHLLVRLIQEKQQVRALYRTEAKKEHAKKVFSSYFTSEEKHLFDTIEWVNTDINNIPVLTQAFEGITHVYHCAAKISFNPSHYKKLRKANIHGTANIVNLCLLKKVTKLCYVSSIATLGENLSSSHIDEKAEWNPETPNSVYSITKYGAEMEVWRGIHEGLTAVIVNPGIIIGPGFFDNGSGYLFKRIYKGMKYYTTGTTGYVAIRDVIDIMYKLTTGSYSNQRYILVGENLSYKSAFGMIAQALNKPLPKKRISPFLMKIAYYVQHIGYILFRTNRSIFRSSIRSAFSTKYYENDKIKKELIYSFTPIEKSIKETATVFLKEEEGY</sequence>
<reference evidence="2 3" key="1">
    <citation type="submission" date="2014-04" db="EMBL/GenBank/DDBJ databases">
        <title>Aquimarina sp. 22II-S11-z7 Genome Sequencing.</title>
        <authorList>
            <person name="Lai Q."/>
        </authorList>
    </citation>
    <scope>NUCLEOTIDE SEQUENCE [LARGE SCALE GENOMIC DNA]</scope>
    <source>
        <strain evidence="2 3">22II-S11-z7</strain>
    </source>
</reference>
<evidence type="ECO:0000313" key="2">
    <source>
        <dbReference type="EMBL" id="EZH74817.1"/>
    </source>
</evidence>
<dbReference type="OrthoDB" id="596910at2"/>
<protein>
    <submittedName>
        <fullName evidence="2">NAD-dependent epimerase</fullName>
    </submittedName>
</protein>
<dbReference type="RefSeq" id="WP_034239646.1">
    <property type="nucleotide sequence ID" value="NZ_AQRA01000002.1"/>
</dbReference>
<dbReference type="Gene3D" id="3.40.50.720">
    <property type="entry name" value="NAD(P)-binding Rossmann-like Domain"/>
    <property type="match status" value="1"/>
</dbReference>
<gene>
    <name evidence="2" type="ORF">ATO12_08745</name>
</gene>
<dbReference type="PANTHER" id="PTHR48079">
    <property type="entry name" value="PROTEIN YEEZ"/>
    <property type="match status" value="1"/>
</dbReference>
<dbReference type="SUPFAM" id="SSF51735">
    <property type="entry name" value="NAD(P)-binding Rossmann-fold domains"/>
    <property type="match status" value="1"/>
</dbReference>
<dbReference type="GO" id="GO:0004029">
    <property type="term" value="F:aldehyde dehydrogenase (NAD+) activity"/>
    <property type="evidence" value="ECO:0007669"/>
    <property type="project" value="TreeGrafter"/>
</dbReference>
<dbReference type="AlphaFoldDB" id="A0A023BXK2"/>
<dbReference type="EMBL" id="AQRA01000002">
    <property type="protein sequence ID" value="EZH74817.1"/>
    <property type="molecule type" value="Genomic_DNA"/>
</dbReference>
<dbReference type="eggNOG" id="COG0451">
    <property type="taxonomic scope" value="Bacteria"/>
</dbReference>
<proteinExistence type="predicted"/>
<name>A0A023BXK2_9FLAO</name>
<dbReference type="Pfam" id="PF01370">
    <property type="entry name" value="Epimerase"/>
    <property type="match status" value="1"/>
</dbReference>
<dbReference type="Proteomes" id="UP000023541">
    <property type="component" value="Unassembled WGS sequence"/>
</dbReference>
<evidence type="ECO:0000313" key="3">
    <source>
        <dbReference type="Proteomes" id="UP000023541"/>
    </source>
</evidence>
<accession>A0A023BXK2</accession>
<dbReference type="InterPro" id="IPR051783">
    <property type="entry name" value="NAD(P)-dependent_oxidoreduct"/>
</dbReference>
<dbReference type="InterPro" id="IPR001509">
    <property type="entry name" value="Epimerase_deHydtase"/>
</dbReference>
<comment type="caution">
    <text evidence="2">The sequence shown here is derived from an EMBL/GenBank/DDBJ whole genome shotgun (WGS) entry which is preliminary data.</text>
</comment>
<feature type="domain" description="NAD-dependent epimerase/dehydratase" evidence="1">
    <location>
        <begin position="2"/>
        <end position="228"/>
    </location>
</feature>